<dbReference type="RefSeq" id="WP_094800104.1">
    <property type="nucleotide sequence ID" value="NZ_NEVP01000006.1"/>
</dbReference>
<keyword evidence="4" id="KW-1185">Reference proteome</keyword>
<dbReference type="Pfam" id="PF12804">
    <property type="entry name" value="NTP_transf_3"/>
    <property type="match status" value="1"/>
</dbReference>
<accession>A0A261TRT6</accession>
<protein>
    <recommendedName>
        <fullName evidence="2">MobA-like NTP transferase domain-containing protein</fullName>
    </recommendedName>
</protein>
<evidence type="ECO:0000256" key="1">
    <source>
        <dbReference type="ARBA" id="ARBA00022842"/>
    </source>
</evidence>
<comment type="caution">
    <text evidence="3">The sequence shown here is derived from an EMBL/GenBank/DDBJ whole genome shotgun (WGS) entry which is preliminary data.</text>
</comment>
<dbReference type="SUPFAM" id="SSF53448">
    <property type="entry name" value="Nucleotide-diphospho-sugar transferases"/>
    <property type="match status" value="1"/>
</dbReference>
<organism evidence="3 4">
    <name type="scientific">Bordetella genomosp. 5</name>
    <dbReference type="NCBI Taxonomy" id="1395608"/>
    <lineage>
        <taxon>Bacteria</taxon>
        <taxon>Pseudomonadati</taxon>
        <taxon>Pseudomonadota</taxon>
        <taxon>Betaproteobacteria</taxon>
        <taxon>Burkholderiales</taxon>
        <taxon>Alcaligenaceae</taxon>
        <taxon>Bordetella</taxon>
    </lineage>
</organism>
<evidence type="ECO:0000313" key="4">
    <source>
        <dbReference type="Proteomes" id="UP000216913"/>
    </source>
</evidence>
<dbReference type="InterPro" id="IPR025877">
    <property type="entry name" value="MobA-like_NTP_Trfase"/>
</dbReference>
<keyword evidence="1" id="KW-0460">Magnesium</keyword>
<gene>
    <name evidence="3" type="ORF">CAL25_11705</name>
</gene>
<feature type="domain" description="MobA-like NTP transferase" evidence="2">
    <location>
        <begin position="16"/>
        <end position="182"/>
    </location>
</feature>
<dbReference type="Proteomes" id="UP000216913">
    <property type="component" value="Unassembled WGS sequence"/>
</dbReference>
<dbReference type="InterPro" id="IPR029044">
    <property type="entry name" value="Nucleotide-diphossugar_trans"/>
</dbReference>
<evidence type="ECO:0000313" key="3">
    <source>
        <dbReference type="EMBL" id="OZI52145.1"/>
    </source>
</evidence>
<dbReference type="EMBL" id="NEVP01000006">
    <property type="protein sequence ID" value="OZI52145.1"/>
    <property type="molecule type" value="Genomic_DNA"/>
</dbReference>
<sequence length="204" mass="20762">MPSNPVYTPDLSACVGILLAAGAGSRYRQAGGATHKLQAPLPSGQTVAVQSALRLREATGQVLAMVAADDALLSAQLAASGCTVAAAPPVEAGMSATLAAAAAWLLAHAPQASHAVVALADMPWIAPQTLLSVARADAAHLIVAPVHAGRRGHPVRFARTLWPELAALSGDTGARGVLARHRAHEIEVDDPGVLRDVDLPTDLG</sequence>
<dbReference type="PANTHER" id="PTHR43777:SF1">
    <property type="entry name" value="MOLYBDENUM COFACTOR CYTIDYLYLTRANSFERASE"/>
    <property type="match status" value="1"/>
</dbReference>
<dbReference type="OrthoDB" id="5298793at2"/>
<dbReference type="Gene3D" id="3.90.550.10">
    <property type="entry name" value="Spore Coat Polysaccharide Biosynthesis Protein SpsA, Chain A"/>
    <property type="match status" value="1"/>
</dbReference>
<proteinExistence type="predicted"/>
<reference evidence="3 4" key="1">
    <citation type="submission" date="2017-05" db="EMBL/GenBank/DDBJ databases">
        <title>Complete and WGS of Bordetella genogroups.</title>
        <authorList>
            <person name="Spilker T."/>
            <person name="LiPuma J."/>
        </authorList>
    </citation>
    <scope>NUCLEOTIDE SEQUENCE [LARGE SCALE GENOMIC DNA]</scope>
    <source>
        <strain evidence="3 4">AU10456</strain>
    </source>
</reference>
<dbReference type="CDD" id="cd04182">
    <property type="entry name" value="GT_2_like_f"/>
    <property type="match status" value="1"/>
</dbReference>
<dbReference type="AlphaFoldDB" id="A0A261TRT6"/>
<dbReference type="PANTHER" id="PTHR43777">
    <property type="entry name" value="MOLYBDENUM COFACTOR CYTIDYLYLTRANSFERASE"/>
    <property type="match status" value="1"/>
</dbReference>
<evidence type="ECO:0000259" key="2">
    <source>
        <dbReference type="Pfam" id="PF12804"/>
    </source>
</evidence>
<dbReference type="GO" id="GO:0016779">
    <property type="term" value="F:nucleotidyltransferase activity"/>
    <property type="evidence" value="ECO:0007669"/>
    <property type="project" value="UniProtKB-ARBA"/>
</dbReference>
<name>A0A261TRT6_9BORD</name>